<keyword evidence="12 32" id="KW-1162">Viral penetration into host cytoplasm</keyword>
<evidence type="ECO:0000256" key="1">
    <source>
        <dbReference type="ARBA" id="ARBA00004402"/>
    </source>
</evidence>
<feature type="region of interest" description="MPER; binding to GalCer" evidence="32">
    <location>
        <begin position="656"/>
        <end position="677"/>
    </location>
</feature>
<keyword evidence="13 32" id="KW-0165">Cleavage on pair of basic residues</keyword>
<evidence type="ECO:0000259" key="35">
    <source>
        <dbReference type="Pfam" id="PF00517"/>
    </source>
</evidence>
<reference evidence="36" key="2">
    <citation type="submission" date="2012-11" db="EMBL/GenBank/DDBJ databases">
        <authorList>
            <person name="Buckheit Sturdevant C."/>
            <person name="Dow A."/>
            <person name="Jabara C.B."/>
            <person name="Joseph S.B."/>
            <person name="Schnell G."/>
            <person name="Takamune N."/>
            <person name="Mallewa M."/>
            <person name="Heyderman R.S."/>
            <person name="Van Rie A."/>
            <person name="Swanstrom R."/>
        </authorList>
    </citation>
    <scope>NUCLEOTIDE SEQUENCE</scope>
    <source>
        <strain evidence="36">3017_CSF_Visit_1_amplicon15</strain>
    </source>
</reference>
<evidence type="ECO:0000256" key="33">
    <source>
        <dbReference type="RuleBase" id="RU363095"/>
    </source>
</evidence>
<keyword evidence="9 32" id="KW-1032">Host cell membrane</keyword>
<keyword evidence="14 32" id="KW-0812">Transmembrane</keyword>
<dbReference type="GO" id="GO:0052031">
    <property type="term" value="P:symbiont-mediated perturbation of host defense response"/>
    <property type="evidence" value="ECO:0007669"/>
    <property type="project" value="UniProtKB-UniRule"/>
</dbReference>
<organism evidence="36">
    <name type="scientific">Human immunodeficiency virus type 1</name>
    <name type="common">HIV-1</name>
    <dbReference type="NCBI Taxonomy" id="11676"/>
    <lineage>
        <taxon>Viruses</taxon>
        <taxon>Riboviria</taxon>
        <taxon>Pararnavirae</taxon>
        <taxon>Artverviricota</taxon>
        <taxon>Revtraviricetes</taxon>
        <taxon>Ortervirales</taxon>
        <taxon>Retroviridae</taxon>
        <taxon>Orthoretrovirinae</taxon>
        <taxon>Lentivirus</taxon>
        <taxon>Lentivirus humimdef1</taxon>
    </lineage>
</organism>
<dbReference type="GO" id="GO:0016020">
    <property type="term" value="C:membrane"/>
    <property type="evidence" value="ECO:0007669"/>
    <property type="project" value="UniProtKB-UniRule"/>
</dbReference>
<evidence type="ECO:0000256" key="30">
    <source>
        <dbReference type="ARBA" id="ARBA00023288"/>
    </source>
</evidence>
<comment type="miscellaneous">
    <text evidence="32">HIV-1 lineages are divided in three main groups, M (for Major), O (for Outlier), and N (for New, or Non-M, Non-O). The vast majority of strains found worldwide belong to the group M. Group O seems to be endemic to and largely confined to Cameroon and neighboring countries in West Central Africa, where these viruses represent a small minority of HIV-1 strains. The group N is represented by a limited number of isolates from Cameroonian persons. The group M is further subdivided in 9 clades or subtypes (A to D, F to H, J and K).</text>
</comment>
<evidence type="ECO:0000256" key="24">
    <source>
        <dbReference type="ARBA" id="ARBA00023054"/>
    </source>
</evidence>
<dbReference type="FunFam" id="1.10.287.210:FF:000001">
    <property type="entry name" value="Envelope glycoprotein gp160"/>
    <property type="match status" value="1"/>
</dbReference>
<dbReference type="GO" id="GO:0019031">
    <property type="term" value="C:viral envelope"/>
    <property type="evidence" value="ECO:0007669"/>
    <property type="project" value="UniProtKB-KW"/>
</dbReference>
<comment type="subcellular location">
    <molecule>Transmembrane protein gp41</molecule>
    <subcellularLocation>
        <location evidence="32">Virion membrane</location>
        <topology evidence="32">Single-pass type I membrane protein</topology>
    </subcellularLocation>
    <subcellularLocation>
        <location evidence="32">Host cell membrane</location>
        <topology evidence="32">Single-pass type I membrane protein</topology>
    </subcellularLocation>
    <subcellularLocation>
        <location evidence="32">Host endosome membrane</location>
        <topology evidence="32">Single-pass type I membrane protein</topology>
    </subcellularLocation>
    <text evidence="32">It is probably concentrated at the site of budding and incorporated into the virions possibly by contacts between the cytoplasmic tail of Env and the N-terminus of Gag.</text>
</comment>
<evidence type="ECO:0000256" key="15">
    <source>
        <dbReference type="ARBA" id="ARBA00022703"/>
    </source>
</evidence>
<keyword evidence="17 32" id="KW-1161">Viral attachment to host cell</keyword>
<keyword evidence="15 32" id="KW-0053">Apoptosis</keyword>
<comment type="domain">
    <text evidence="32">The CD4-binding region is targeted by the antibody b12.</text>
</comment>
<gene>
    <name evidence="32 36" type="primary">env</name>
</gene>
<comment type="domain">
    <text evidence="32 33">The 17 amino acids long immunosuppressive region is present in many retroviral envelope proteins. Synthetic peptides derived from this relatively conserved sequence inhibit immune function in vitro and in vivo.</text>
</comment>
<dbReference type="Pfam" id="PF00516">
    <property type="entry name" value="GP120"/>
    <property type="match status" value="1"/>
</dbReference>
<dbReference type="Gene3D" id="1.10.287.210">
    <property type="match status" value="1"/>
</dbReference>
<evidence type="ECO:0000256" key="7">
    <source>
        <dbReference type="ARBA" id="ARBA00022506"/>
    </source>
</evidence>
<keyword evidence="25 32" id="KW-0472">Membrane</keyword>
<evidence type="ECO:0000256" key="10">
    <source>
        <dbReference type="ARBA" id="ARBA00022570"/>
    </source>
</evidence>
<feature type="lipid moiety-binding region" description="S-palmitoyl cysteine; by host" evidence="32">
    <location>
        <position position="758"/>
    </location>
</feature>
<keyword evidence="26 32" id="KW-0564">Palmitate</keyword>
<evidence type="ECO:0000256" key="29">
    <source>
        <dbReference type="ARBA" id="ARBA00023280"/>
    </source>
</evidence>
<dbReference type="GO" id="GO:0044175">
    <property type="term" value="C:host cell endosome membrane"/>
    <property type="evidence" value="ECO:0007669"/>
    <property type="project" value="UniProtKB-SubCell"/>
</dbReference>
<evidence type="ECO:0000256" key="8">
    <source>
        <dbReference type="ARBA" id="ARBA00022510"/>
    </source>
</evidence>
<evidence type="ECO:0000256" key="21">
    <source>
        <dbReference type="ARBA" id="ARBA00022890"/>
    </source>
</evidence>
<evidence type="ECO:0000256" key="20">
    <source>
        <dbReference type="ARBA" id="ARBA00022879"/>
    </source>
</evidence>
<dbReference type="FunFam" id="2.170.40.20:FF:000003">
    <property type="entry name" value="Envelope glycoprotein gp160"/>
    <property type="match status" value="1"/>
</dbReference>
<dbReference type="GO" id="GO:0019062">
    <property type="term" value="P:virion attachment to host cell"/>
    <property type="evidence" value="ECO:0007669"/>
    <property type="project" value="UniProtKB-UniRule"/>
</dbReference>
<feature type="domain" description="Human immunodeficiency virus 1 envelope glycoprotein Gp120" evidence="34">
    <location>
        <begin position="33"/>
        <end position="505"/>
    </location>
</feature>
<evidence type="ECO:0000256" key="5">
    <source>
        <dbReference type="ARBA" id="ARBA00004578"/>
    </source>
</evidence>
<evidence type="ECO:0000256" key="23">
    <source>
        <dbReference type="ARBA" id="ARBA00023046"/>
    </source>
</evidence>
<evidence type="ECO:0000256" key="11">
    <source>
        <dbReference type="ARBA" id="ARBA00022581"/>
    </source>
</evidence>
<keyword evidence="19 32" id="KW-1043">Host membrane</keyword>
<feature type="topological domain" description="Cytoplasmic" evidence="32">
    <location>
        <begin position="700"/>
        <end position="857"/>
    </location>
</feature>
<comment type="function">
    <text evidence="32">Transmembrane protein gp41: Acts as a class I viral fusion protein. Under the current model, the protein has at least 3 conformational states: pre-fusion native state, pre-hairpin intermediate state, and post-fusion hairpin state. During fusion of viral and target intracellular membranes, the coiled coil regions (heptad repeats) assume a trimer-of-hairpins structure, positioning the fusion peptide in close proximity to the C-terminal region of the ectodomain. The formation of this structure appears to drive apposition and subsequent fusion of viral and target cell membranes. Complete fusion occurs in host cell endosomes and is dynamin-dependent, however some lipid transfer might occur at the plasma membrane. The virus undergoes clathrin-dependent internalization long before endosomal fusion, thus minimizing the surface exposure of conserved viral epitopes during fusion and reducing the efficacy of inhibitors targeting these epitopes. Membranes fusion leads to delivery of the nucleocapsid into the cytoplasm.</text>
</comment>
<reference evidence="36" key="1">
    <citation type="journal article" date="2012" name="PLoS Pathog.">
        <title>Central Nervous System Compartmentalization of HIV-1 Subtype C Variants Early and Late in Infection in Young Children.</title>
        <authorList>
            <person name="Sturdevant C.B."/>
            <person name="Dow A."/>
            <person name="Jabara C.B."/>
            <person name="Joseph S.B."/>
            <person name="Schnell G."/>
            <person name="Takamune N."/>
            <person name="Mallewa M."/>
            <person name="Heyderman R.S."/>
            <person name="Van Rie A."/>
            <person name="Swanstrom R."/>
        </authorList>
    </citation>
    <scope>NUCLEOTIDE SEQUENCE</scope>
    <source>
        <strain evidence="36">3017_CSF_Visit_1_amplicon15</strain>
    </source>
</reference>
<keyword evidence="29 32" id="KW-0899">Viral immunoevasion</keyword>
<dbReference type="InterPro" id="IPR037527">
    <property type="entry name" value="Gp160"/>
</dbReference>
<feature type="lipid moiety-binding region" description="S-palmitoyl cysteine; by host" evidence="32">
    <location>
        <position position="838"/>
    </location>
</feature>
<protein>
    <recommendedName>
        <fullName evidence="32">Envelope glycoprotein gp160</fullName>
    </recommendedName>
    <alternativeName>
        <fullName evidence="32">Env polyprotein</fullName>
    </alternativeName>
    <component>
        <recommendedName>
            <fullName evidence="32">Surface protein gp120</fullName>
            <shortName evidence="32">SU</shortName>
        </recommendedName>
        <alternativeName>
            <fullName evidence="32">Glycoprotein 120</fullName>
            <shortName evidence="32">gp120</shortName>
        </alternativeName>
    </component>
    <component>
        <recommendedName>
            <fullName evidence="32">Transmembrane protein gp41</fullName>
            <shortName evidence="32">TM</shortName>
        </recommendedName>
        <alternativeName>
            <fullName evidence="32">Glycoprotein 41</fullName>
            <shortName evidence="32">gp41</shortName>
        </alternativeName>
    </component>
</protein>
<dbReference type="GO" id="GO:1903911">
    <property type="term" value="P:positive regulation of receptor clustering"/>
    <property type="evidence" value="ECO:0007669"/>
    <property type="project" value="UniProtKB-UniRule"/>
</dbReference>
<proteinExistence type="inferred from homology"/>
<dbReference type="GO" id="GO:0019064">
    <property type="term" value="P:fusion of virus membrane with host plasma membrane"/>
    <property type="evidence" value="ECO:0007669"/>
    <property type="project" value="UniProtKB-UniRule"/>
</dbReference>
<evidence type="ECO:0000256" key="13">
    <source>
        <dbReference type="ARBA" id="ARBA00022685"/>
    </source>
</evidence>
<feature type="region of interest" description="CD4-binding loop" evidence="32">
    <location>
        <begin position="358"/>
        <end position="368"/>
    </location>
</feature>
<comment type="PTM">
    <text evidence="32">Palmitoylation of the transmembrane protein and of Env polyprotein (prior to its proteolytic cleavage) is essential for their association with host cell membrane lipid rafts. Palmitoylation is therefore required for envelope trafficking to classical lipid rafts, but not for viral replication.</text>
</comment>
<keyword evidence="20 32" id="KW-0261">Viral envelope protein</keyword>
<dbReference type="EMBL" id="KC187580">
    <property type="protein sequence ID" value="AGC81415.1"/>
    <property type="molecule type" value="Genomic_RNA"/>
</dbReference>
<feature type="coiled-coil region" evidence="32">
    <location>
        <begin position="627"/>
        <end position="661"/>
    </location>
</feature>
<keyword evidence="30 32" id="KW-0449">Lipoprotein</keyword>
<dbReference type="InterPro" id="IPR036377">
    <property type="entry name" value="Gp120_core_sf"/>
</dbReference>
<dbReference type="GO" id="GO:0055036">
    <property type="term" value="C:virion membrane"/>
    <property type="evidence" value="ECO:0007669"/>
    <property type="project" value="UniProtKB-SubCell"/>
</dbReference>
<feature type="transmembrane region" description="Helical" evidence="33">
    <location>
        <begin position="506"/>
        <end position="529"/>
    </location>
</feature>
<comment type="miscellaneous">
    <text evidence="32">Inhibitors targeting HIV-1 viral envelope proteins are used as antiretroviral drugs. Attachment of virions to the cell surface via non-specific interactions and CD4 binding can be blocked by inhibitors that include cyanovirin-N, cyclotriazadisulfonamide analogs, PRO 2000, TNX 355 and PRO 542. In addition, BMS 806 can block CD4-induced conformational changes. Env interactions with the coreceptor molecules can be targeted by CCR5 antagonists including SCH-D, maraviroc (UK 427857) and aplaviroc (GW 873140), and the CXCR4 antagonist AMD 070. Fusion of viral and cellular membranes can be inhibited by peptides such as enfuvirtide and tifuvirtide (T 1249). Resistance to inhibitors associated with mutations in Env are observed. Most of the time, single mutations confer only a modest reduction in drug susceptibility. Combination of several mutations is usually required to develop a high-level drug resistance.</text>
</comment>
<evidence type="ECO:0000256" key="9">
    <source>
        <dbReference type="ARBA" id="ARBA00022511"/>
    </source>
</evidence>
<evidence type="ECO:0000256" key="16">
    <source>
        <dbReference type="ARBA" id="ARBA00022729"/>
    </source>
</evidence>
<feature type="site" description="Cleavage; by host furin" evidence="32">
    <location>
        <begin position="505"/>
        <end position="506"/>
    </location>
</feature>
<keyword evidence="23 32" id="KW-1039">Host endosome</keyword>
<dbReference type="GO" id="GO:0075512">
    <property type="term" value="P:clathrin-dependent endocytosis of virus by host cell"/>
    <property type="evidence" value="ECO:0007669"/>
    <property type="project" value="UniProtKB-UniRule"/>
</dbReference>
<keyword evidence="24 32" id="KW-0175">Coiled coil</keyword>
<dbReference type="InterPro" id="IPR000777">
    <property type="entry name" value="HIV1_Gp120"/>
</dbReference>
<evidence type="ECO:0000256" key="3">
    <source>
        <dbReference type="ARBA" id="ARBA00004505"/>
    </source>
</evidence>
<evidence type="ECO:0000259" key="34">
    <source>
        <dbReference type="Pfam" id="PF00516"/>
    </source>
</evidence>
<comment type="caution">
    <text evidence="32 33">Lacks conserved residue(s) required for the propagation of feature annotation.</text>
</comment>
<evidence type="ECO:0000256" key="25">
    <source>
        <dbReference type="ARBA" id="ARBA00023136"/>
    </source>
</evidence>
<keyword evidence="28 32" id="KW-0325">Glycoprotein</keyword>
<keyword evidence="7 32" id="KW-1168">Fusion of virus membrane with host membrane</keyword>
<evidence type="ECO:0000256" key="31">
    <source>
        <dbReference type="ARBA" id="ARBA00023296"/>
    </source>
</evidence>
<evidence type="ECO:0000256" key="6">
    <source>
        <dbReference type="ARBA" id="ARBA00004650"/>
    </source>
</evidence>
<evidence type="ECO:0000313" key="36">
    <source>
        <dbReference type="EMBL" id="AGC81415.1"/>
    </source>
</evidence>
<feature type="region of interest" description="Immunosuppression" evidence="32">
    <location>
        <begin position="568"/>
        <end position="586"/>
    </location>
</feature>
<comment type="domain">
    <text evidence="32">The membrane proximal external region (MPER) present in gp41 is a tryptophan-rich region recognized by the antibodies 2F5, Z13, and 4E10. MPER seems to play a role in fusion.</text>
</comment>
<keyword evidence="27 32" id="KW-1015">Disulfide bond</keyword>
<dbReference type="GO" id="GO:0005198">
    <property type="term" value="F:structural molecule activity"/>
    <property type="evidence" value="ECO:0007669"/>
    <property type="project" value="UniProtKB-UniRule"/>
</dbReference>
<evidence type="ECO:0000256" key="18">
    <source>
        <dbReference type="ARBA" id="ARBA00022844"/>
    </source>
</evidence>
<comment type="PTM">
    <text evidence="32">Highly glycosylated by host. The high number of glycan on the protein is reffered to as 'glycan shield' because it contributes to hide protein sequence from adaptive immune system.</text>
</comment>
<comment type="function">
    <text evidence="32">Envelope glycoprotein gp160: Oligomerizes in the host endoplasmic reticulum into predominantly trimers. In a second time, gp160 transits in the host Golgi, where glycosylation is completed. The precursor is then proteolytically cleaved in the trans-Golgi and thereby activated by cellular furin or furin-like proteases to produce gp120 and gp41.</text>
</comment>
<dbReference type="HAMAP" id="MF_04083">
    <property type="entry name" value="HIV_ENV"/>
    <property type="match status" value="1"/>
</dbReference>
<evidence type="ECO:0000256" key="28">
    <source>
        <dbReference type="ARBA" id="ARBA00023180"/>
    </source>
</evidence>
<keyword evidence="10 32" id="KW-1165">Clathrin-mediated endocytosis of virus by host</keyword>
<evidence type="ECO:0000256" key="17">
    <source>
        <dbReference type="ARBA" id="ARBA00022804"/>
    </source>
</evidence>
<keyword evidence="21 32" id="KW-1164">Virus endocytosis by host</keyword>
<dbReference type="SUPFAM" id="SSF56502">
    <property type="entry name" value="gp120 core"/>
    <property type="match status" value="2"/>
</dbReference>
<feature type="disulfide bond" evidence="32">
    <location>
        <begin position="53"/>
        <end position="73"/>
    </location>
</feature>
<feature type="disulfide bond" evidence="32">
    <location>
        <begin position="214"/>
        <end position="243"/>
    </location>
</feature>
<feature type="domain" description="Retroviral envelope protein GP41-like" evidence="35">
    <location>
        <begin position="524"/>
        <end position="714"/>
    </location>
</feature>
<dbReference type="InterPro" id="IPR000328">
    <property type="entry name" value="GP41-like"/>
</dbReference>
<sequence>MRVMETLRNCQHWWIWGILGFWMLMIYNVRGNLWVTVYYGVPVWKEAKTTLFCASDAKAYEKEVHNVWATHACVPTDPNPQEITLENVTENFDMWENDMVDQMHEDIISLWDQSLKPCVKLTPLCVTLKCGNVNATSNGNVTYNNTMGGEIKNCSFNATTELRDKKKEMYALFYRLDILPLEDNDTYVLINCNTSTITQACPKVSFEPIPIHYCAPAGYAILKCNNKTFNGTGPCNNVSTVQCTHGIKPVISTQLLLNGSLAEEKIIIRSKNLSDGAKTIIVQLNQSVEIVCTRPNNNTRTSVRIGPGQTFYATGGIIGNIRQAHCNISEKLWNETLYEVGKRLAEYFPNRTIKFEPHSGGDLEITTHSFNCGGEFFYCNTSGLFNSTYNNGTYTSAYNITENNSSITLPCRIKQIINMWQGVGRAMYAPPIAGNITCRSNITGLLLTRDGGNATNVTIEIFRPEGGNMKDNWRSELYKYKVVEIQPLGIAPTKAKRRVVEREKRAVGIGAVFLGFLGAAGSTMGAASITLTVQARQLLSGIVQQQSNLLRAIEAQQHMLQLTVWGIKQLQARVLAIERYLKDQQLLGIWGCSGKLICTTAVPWNASWSNKSQEEIWENMTWMQWEREISNYTGIIYNLLEVSQTQQEKNEKDLLALDSWKNLWNWFNITNWLWYIKIFIMIVGGLIGLRIIFAVLSIVNRVRQGYSPLSFQTLIPAPRGPDRLGRIEEEGGEQDRDRSVRLVNGFLALAWDDLRSLCLFSYHQLRDFILIVARAVELLGRSSLKGLQRGWEALKYLGSLVQYWGLELKKSAINLLDTTAITVAEGTDRLIEVVQRICRAIRNVPTRIRQGFEAALQ</sequence>
<evidence type="ECO:0000256" key="4">
    <source>
        <dbReference type="ARBA" id="ARBA00004563"/>
    </source>
</evidence>
<comment type="similarity">
    <text evidence="32">Belongs to the HIV-1 env protein family.</text>
</comment>
<feature type="transmembrane region" description="Helical" evidence="33">
    <location>
        <begin position="12"/>
        <end position="29"/>
    </location>
</feature>
<feature type="chain" id="PRO_5023550545" description="Transmembrane protein gp41" evidence="32">
    <location>
        <begin position="506"/>
        <end position="857"/>
    </location>
</feature>
<evidence type="ECO:0000256" key="27">
    <source>
        <dbReference type="ARBA" id="ARBA00023157"/>
    </source>
</evidence>
<accession>L7WL93</accession>
<evidence type="ECO:0000256" key="19">
    <source>
        <dbReference type="ARBA" id="ARBA00022870"/>
    </source>
</evidence>
<comment type="domain">
    <text evidence="32">Some of the most genetically diverse regions of the viral genome are present in Env. They are called variable regions 1 through 5 (V1 through V5). Coreceptor usage of gp120 is determined mainly by the primary structure of the third variable region (V3) in the outer domain of gp120. The sequence of V3 determines which coreceptor, CCR5 and/or CXCR4 (corresponding to R5/macrophage, X4/T cell and R5X4/T cell and macrophage tropism), is used to trigger the fusion potential of the Env complex, and hence which cells the virus can infect. Binding to CCR5 involves a region adjacent in addition to V3.</text>
</comment>
<keyword evidence="31 32" id="KW-1160">Virus entry into host cell</keyword>
<comment type="function">
    <text evidence="32">Surface protein gp120: Attaches the virus to the host lymphoid cell by binding to the primary receptor CD4. This interaction induces a structural rearrangement creating a high affinity binding site for a chemokine coreceptor like CXCR4 and/or CCR5. Acts as a ligand for CD209/DC-SIGN and CLEC4M/DC-SIGNR, which are respectively found on dendritic cells (DCs), and on endothelial cells of liver sinusoids and lymph node sinuses. These interactions allow capture of viral particles at mucosal surfaces by these cells and subsequent transmission to permissive cells. HIV subverts the migration properties of dendritic cells to gain access to CD4+ T-cells in lymph nodes. Virus transmission to permissive T-cells occurs either in trans (without DCs infection, through viral capture and transmission), or in cis (following DCs productive infection, through the usual CD4-gp120 interaction), thereby inducing a robust infection. In trans infection, bound virions remain infectious over days and it is proposed that they are not degraded, but protected in non-lysosomal acidic organelles within the DCs close to the cell membrane thus contributing to the viral infectious potential during DCs' migration from the periphery to the lymphoid tissues. On arrival at lymphoid tissues, intact virions recycle back to DCs' cell surface allowing virus transmission to CD4+ T-cells.</text>
</comment>
<dbReference type="SUPFAM" id="SSF58069">
    <property type="entry name" value="Virus ectodomain"/>
    <property type="match status" value="1"/>
</dbReference>
<dbReference type="Pfam" id="PF00517">
    <property type="entry name" value="GP41"/>
    <property type="match status" value="1"/>
</dbReference>
<keyword evidence="18 32" id="KW-0946">Virion</keyword>
<comment type="PTM">
    <text evidence="32">Specific enzymatic cleavages in vivo yield mature proteins. Envelope glycoproteins are synthesized as a inactive precursor that is heavily N-glycosylated and processed likely by host cell furin in the Golgi to yield the mature SU and TM proteins. The cleavage site between SU and TM requires the minimal sequence [KR]-X-[KR]-R. About 2 of the 9 disulfide bonds of gp41 are reduced by P4HB/PDI, following binding to CD4 receptor.</text>
</comment>
<feature type="disulfide bond" evidence="32">
    <location>
        <begin position="224"/>
        <end position="235"/>
    </location>
</feature>
<dbReference type="Gene3D" id="1.20.5.490">
    <property type="entry name" value="Single helix bin"/>
    <property type="match status" value="1"/>
</dbReference>
<dbReference type="GO" id="GO:0020002">
    <property type="term" value="C:host cell plasma membrane"/>
    <property type="evidence" value="ECO:0007669"/>
    <property type="project" value="UniProtKB-SubCell"/>
</dbReference>
<dbReference type="GO" id="GO:0019082">
    <property type="term" value="P:viral protein processing"/>
    <property type="evidence" value="ECO:0007669"/>
    <property type="project" value="UniProtKB-UniRule"/>
</dbReference>
<dbReference type="GO" id="GO:0039654">
    <property type="term" value="P:fusion of virus membrane with host endosome membrane"/>
    <property type="evidence" value="ECO:0007669"/>
    <property type="project" value="UniProtKB-UniRule"/>
</dbReference>
<comment type="domain">
    <text evidence="32">The YXXL motif is involved in determining the exact site of viral release at the surface of infected mononuclear cells and promotes endocytosis. YXXL and di-leucine endocytosis motifs interact directly or indirectly with the clathrin adapter complexes, opperate independently, and their activities are not additive.</text>
</comment>
<evidence type="ECO:0000256" key="26">
    <source>
        <dbReference type="ARBA" id="ARBA00023139"/>
    </source>
</evidence>
<comment type="subunit">
    <text evidence="32">The mature envelope protein (Env) consists of a homotrimer of non-covalently associated gp120-gp41 heterodimers. The resulting complex protrudes from the virus surface as a spike. There seems to be as few as 10 spikes on the average virion. Surface protein gp120 interacts with host CD4, CCR5 and CXCR4. Gp120 also interacts with the C-type lectins CD209/DC-SIGN and CLEC4M/DC-SIGNR (collectively referred to as DC-SIGN(R)). Gp120 and gp41 interact with GalCer. Gp120 interacts with host ITGA4/ITGB7 complex; on CD4+ T-cells, this interaction results in rapid activation of integrin ITGAL/LFA-1, which facilitates efficient cell-to-cell spreading of HIV-1. Gp120 interacts with cell-associated heparan sulfate; this interaction increases virus infectivity on permissive cells and may be involved in infection of CD4- cells.</text>
</comment>
<dbReference type="GO" id="GO:1903908">
    <property type="term" value="P:positive regulation of plasma membrane raft polarization"/>
    <property type="evidence" value="ECO:0007669"/>
    <property type="project" value="UniProtKB-UniRule"/>
</dbReference>
<feature type="short sequence motif" description="YXXL motif; contains endocytosis signal" evidence="32">
    <location>
        <begin position="706"/>
        <end position="709"/>
    </location>
</feature>
<dbReference type="FunFam" id="2.170.40.20:FF:000004">
    <property type="entry name" value="Envelope glycoprotein gp160"/>
    <property type="match status" value="1"/>
</dbReference>
<feature type="region of interest" description="Fusion peptide" evidence="32">
    <location>
        <begin position="506"/>
        <end position="526"/>
    </location>
</feature>
<feature type="disulfide bond" evidence="32">
    <location>
        <begin position="592"/>
        <end position="598"/>
    </location>
</feature>
<evidence type="ECO:0000256" key="12">
    <source>
        <dbReference type="ARBA" id="ARBA00022595"/>
    </source>
</evidence>
<feature type="chain" id="PRO_5023550544" description="Envelope glycoprotein gp160" evidence="32">
    <location>
        <begin position="32"/>
        <end position="857"/>
    </location>
</feature>
<name>L7WL93_HV1</name>
<feature type="transmembrane region" description="Helical" evidence="33">
    <location>
        <begin position="672"/>
        <end position="699"/>
    </location>
</feature>
<keyword evidence="16 32" id="KW-0732">Signal</keyword>
<evidence type="ECO:0000256" key="2">
    <source>
        <dbReference type="ARBA" id="ARBA00004433"/>
    </source>
</evidence>
<comment type="subcellular location">
    <subcellularLocation>
        <location evidence="3">Host cell membrane</location>
        <topology evidence="3">Peripheral membrane protein</topology>
    </subcellularLocation>
    <subcellularLocation>
        <location evidence="1">Host cell membrane</location>
        <topology evidence="1">Single-pass type I membrane protein</topology>
    </subcellularLocation>
    <subcellularLocation>
        <location evidence="2">Host endosome membrane</location>
        <topology evidence="2">Peripheral membrane protein</topology>
    </subcellularLocation>
    <subcellularLocation>
        <location evidence="5">Host endosome membrane</location>
        <topology evidence="5">Single-pass type I membrane protein</topology>
    </subcellularLocation>
    <subcellularLocation>
        <location evidence="6">Virion membrane</location>
        <topology evidence="6">Peripheral membrane protein</topology>
    </subcellularLocation>
    <subcellularLocation>
        <location evidence="4">Virion membrane</location>
        <topology evidence="4">Single-pass type I membrane protein</topology>
    </subcellularLocation>
</comment>
<dbReference type="Gene3D" id="2.170.40.20">
    <property type="entry name" value="Human immunodeficiency virus 1, Gp160, envelope glycoprotein"/>
    <property type="match status" value="2"/>
</dbReference>
<dbReference type="CDD" id="cd09909">
    <property type="entry name" value="HIV-1-like_HR1-HR2"/>
    <property type="match status" value="1"/>
</dbReference>
<keyword evidence="22 32" id="KW-1133">Transmembrane helix</keyword>
<keyword evidence="11 32" id="KW-0945">Host-virus interaction</keyword>
<evidence type="ECO:0000256" key="14">
    <source>
        <dbReference type="ARBA" id="ARBA00022692"/>
    </source>
</evidence>
<keyword evidence="8 32" id="KW-1170">Fusion of virus membrane with host endosomal membrane</keyword>
<comment type="subcellular location">
    <molecule>Surface protein gp120</molecule>
    <subcellularLocation>
        <location evidence="32">Virion membrane</location>
        <topology evidence="32">Peripheral membrane protein</topology>
    </subcellularLocation>
    <subcellularLocation>
        <location evidence="32">Host cell membrane</location>
        <topology evidence="32">Peripheral membrane protein</topology>
    </subcellularLocation>
    <subcellularLocation>
        <location evidence="32">Host endosome membrane</location>
        <topology evidence="32">Single-pass type I membrane protein</topology>
    </subcellularLocation>
    <text evidence="32">The surface protein is not anchored to the viral envelope, but associates with the extravirion surface through its binding to TM. It is probably concentrated at the site of budding and incorporated into the virions possibly by contacts between the cytoplasmic tail of Env and the N-terminus of Gag.</text>
</comment>
<evidence type="ECO:0000256" key="32">
    <source>
        <dbReference type="HAMAP-Rule" id="MF_04083"/>
    </source>
</evidence>
<evidence type="ECO:0000256" key="22">
    <source>
        <dbReference type="ARBA" id="ARBA00022989"/>
    </source>
</evidence>
<organismHost>
    <name type="scientific">Homo sapiens</name>
    <name type="common">Human</name>
    <dbReference type="NCBI Taxonomy" id="9606"/>
</organismHost>